<gene>
    <name evidence="3" type="ORF">BA890_15580</name>
</gene>
<keyword evidence="1" id="KW-1133">Transmembrane helix</keyword>
<name>A0AAN1CWV8_VIBNA</name>
<dbReference type="RefSeq" id="WP_020334796.1">
    <property type="nucleotide sequence ID" value="NZ_ATFJ01000032.1"/>
</dbReference>
<dbReference type="NCBIfam" id="TIGR03501">
    <property type="entry name" value="GlyGly_CTERM"/>
    <property type="match status" value="1"/>
</dbReference>
<dbReference type="EMBL" id="CP016346">
    <property type="protein sequence ID" value="ANQ14182.1"/>
    <property type="molecule type" value="Genomic_DNA"/>
</dbReference>
<evidence type="ECO:0000313" key="3">
    <source>
        <dbReference type="EMBL" id="ANQ14182.1"/>
    </source>
</evidence>
<protein>
    <recommendedName>
        <fullName evidence="5">DUF3466 family protein</fullName>
    </recommendedName>
</protein>
<evidence type="ECO:0000256" key="1">
    <source>
        <dbReference type="SAM" id="Phobius"/>
    </source>
</evidence>
<feature type="chain" id="PRO_5042824684" description="DUF3466 family protein" evidence="2">
    <location>
        <begin position="22"/>
        <end position="584"/>
    </location>
</feature>
<dbReference type="InterPro" id="IPR022562">
    <property type="entry name" value="DUF3466"/>
</dbReference>
<dbReference type="KEGG" id="vna:PN96_20080"/>
<reference evidence="3 4" key="1">
    <citation type="submission" date="2016-07" db="EMBL/GenBank/DDBJ databases">
        <title>Developing Vibrio natriegens as a novel, fast-growing host for biotechnology.</title>
        <authorList>
            <person name="Weinstock M.T."/>
            <person name="Hesek E.D."/>
            <person name="Wilson C.M."/>
            <person name="Gibson D.G."/>
        </authorList>
    </citation>
    <scope>NUCLEOTIDE SEQUENCE [LARGE SCALE GENOMIC DNA]</scope>
    <source>
        <strain evidence="3 4">ATCC 14048</strain>
    </source>
</reference>
<organism evidence="3 4">
    <name type="scientific">Vibrio natriegens NBRC 15636 = ATCC 14048 = DSM 759</name>
    <dbReference type="NCBI Taxonomy" id="1219067"/>
    <lineage>
        <taxon>Bacteria</taxon>
        <taxon>Pseudomonadati</taxon>
        <taxon>Pseudomonadota</taxon>
        <taxon>Gammaproteobacteria</taxon>
        <taxon>Vibrionales</taxon>
        <taxon>Vibrionaceae</taxon>
        <taxon>Vibrio</taxon>
    </lineage>
</organism>
<proteinExistence type="predicted"/>
<accession>A0AAN1CWV8</accession>
<dbReference type="Proteomes" id="UP000092741">
    <property type="component" value="Chromosome 2"/>
</dbReference>
<dbReference type="InterPro" id="IPR020008">
    <property type="entry name" value="GlyGly_CTERM"/>
</dbReference>
<keyword evidence="1" id="KW-0472">Membrane</keyword>
<evidence type="ECO:0000313" key="4">
    <source>
        <dbReference type="Proteomes" id="UP000092741"/>
    </source>
</evidence>
<keyword evidence="4" id="KW-1185">Reference proteome</keyword>
<sequence>MKAVKISCISYLLITSAQPQAALYQVIEVTPDTSYSYESAYGVAIQPSTVTGESDNCFESSYVEGDGISCSAYTLAGETRLVEPSEGKAVDGLSYREETPFGIDNRFMYVQEQGDFEDYCDAQLLYGTCESWAALHWALWSDELSGSTEPNSIAFLGDYDTGTAYNESYNIVINSLTEDAEPVGILHDLGNVTSYMRNYTQALDDTNPITDSYLQSRAWKTDGDYTVGSVSTSASNDYGDFYSSKAALWSSSLGSLVELDWASSVSDTAVYKNRTAQGSLRDFVIVDNTLYSVGYNTYLHDSYYYFMEATVFSVDLDSDVFDADNWETKKISGAGVESDDDYIYSNTLLTGVNSNLVAIGESKRSGSYPYENAASNRMYVVDDISENSLSATYLSGGIFFDGVGGKARAINNFNEIVGQVDAENTNESSGKPRRKRGFIYPYDGEGTSDTRSARLSDQAWWLDDLTNGGDYSDDNNFYRIIDASGINDAGVISATALKCESGYDDTSHFATCGDEEEDEQVVAVKLVPIVGATADDIEERSDEAEETTTSRSGGSLNYFGLFILLALFGYRTFVNKSSLRTRTQ</sequence>
<dbReference type="Pfam" id="PF11949">
    <property type="entry name" value="DUF3466"/>
    <property type="match status" value="1"/>
</dbReference>
<feature type="signal peptide" evidence="2">
    <location>
        <begin position="1"/>
        <end position="21"/>
    </location>
</feature>
<dbReference type="GeneID" id="70915140"/>
<keyword evidence="2" id="KW-0732">Signal</keyword>
<dbReference type="AlphaFoldDB" id="A0AAN1CWV8"/>
<keyword evidence="1" id="KW-0812">Transmembrane</keyword>
<feature type="transmembrane region" description="Helical" evidence="1">
    <location>
        <begin position="556"/>
        <end position="574"/>
    </location>
</feature>
<evidence type="ECO:0008006" key="5">
    <source>
        <dbReference type="Google" id="ProtNLM"/>
    </source>
</evidence>
<evidence type="ECO:0000256" key="2">
    <source>
        <dbReference type="SAM" id="SignalP"/>
    </source>
</evidence>